<organism evidence="3 4">
    <name type="scientific">Streptomyces spectabilis</name>
    <dbReference type="NCBI Taxonomy" id="68270"/>
    <lineage>
        <taxon>Bacteria</taxon>
        <taxon>Bacillati</taxon>
        <taxon>Actinomycetota</taxon>
        <taxon>Actinomycetes</taxon>
        <taxon>Kitasatosporales</taxon>
        <taxon>Streptomycetaceae</taxon>
        <taxon>Streptomyces</taxon>
    </lineage>
</organism>
<feature type="transmembrane region" description="Helical" evidence="2">
    <location>
        <begin position="94"/>
        <end position="110"/>
    </location>
</feature>
<evidence type="ECO:0000256" key="1">
    <source>
        <dbReference type="SAM" id="MobiDB-lite"/>
    </source>
</evidence>
<evidence type="ECO:0000313" key="4">
    <source>
        <dbReference type="Proteomes" id="UP000316806"/>
    </source>
</evidence>
<name>A0A516R1G0_STRST</name>
<gene>
    <name evidence="3" type="ORF">FH965_02025</name>
</gene>
<feature type="compositionally biased region" description="Basic and acidic residues" evidence="1">
    <location>
        <begin position="1"/>
        <end position="13"/>
    </location>
</feature>
<evidence type="ECO:0000313" key="3">
    <source>
        <dbReference type="EMBL" id="QDQ09486.1"/>
    </source>
</evidence>
<accession>A0A516R1G0</accession>
<dbReference type="Proteomes" id="UP000316806">
    <property type="component" value="Chromosome"/>
</dbReference>
<feature type="region of interest" description="Disordered" evidence="1">
    <location>
        <begin position="1"/>
        <end position="72"/>
    </location>
</feature>
<reference evidence="3 4" key="1">
    <citation type="journal article" date="2019" name="J. Ind. Microbiol. Biotechnol.">
        <title>The complete genomic sequence of Streptomyces spectabilis NRRL-2792 and identification of secondary metabolite biosynthetic gene clusters.</title>
        <authorList>
            <person name="Sinha A."/>
            <person name="Phillips-Salemka S."/>
            <person name="Niraula T.A."/>
            <person name="Short K.A."/>
            <person name="Niraula N.P."/>
        </authorList>
    </citation>
    <scope>NUCLEOTIDE SEQUENCE [LARGE SCALE GENOMIC DNA]</scope>
    <source>
        <strain evidence="3 4">NRRL 2792</strain>
    </source>
</reference>
<feature type="compositionally biased region" description="Low complexity" evidence="1">
    <location>
        <begin position="48"/>
        <end position="57"/>
    </location>
</feature>
<dbReference type="RefSeq" id="WP_144001064.1">
    <property type="nucleotide sequence ID" value="NZ_CP040916.1"/>
</dbReference>
<dbReference type="EMBL" id="CP040916">
    <property type="protein sequence ID" value="QDQ09486.1"/>
    <property type="molecule type" value="Genomic_DNA"/>
</dbReference>
<feature type="compositionally biased region" description="Basic and acidic residues" evidence="1">
    <location>
        <begin position="35"/>
        <end position="47"/>
    </location>
</feature>
<keyword evidence="2" id="KW-1133">Transmembrane helix</keyword>
<dbReference type="AlphaFoldDB" id="A0A516R1G0"/>
<protein>
    <submittedName>
        <fullName evidence="3">Uncharacterized protein</fullName>
    </submittedName>
</protein>
<sequence length="115" mass="11908">MGAPDEDRERSGIDNDISGHVTGPVGQFGNVFGDVHFHEPSAPKDATDTGAGASTARSRPRRPRREPGPAQSCGCAITHAASGLAITFAATGHWTYAAICVGVLLVLSTLRKLGL</sequence>
<evidence type="ECO:0000256" key="2">
    <source>
        <dbReference type="SAM" id="Phobius"/>
    </source>
</evidence>
<keyword evidence="2" id="KW-0472">Membrane</keyword>
<proteinExistence type="predicted"/>
<keyword evidence="2" id="KW-0812">Transmembrane</keyword>